<dbReference type="SUPFAM" id="SSF103473">
    <property type="entry name" value="MFS general substrate transporter"/>
    <property type="match status" value="1"/>
</dbReference>
<dbReference type="InterPro" id="IPR036259">
    <property type="entry name" value="MFS_trans_sf"/>
</dbReference>
<name>A0ABQ3SL93_9ACTN</name>
<feature type="transmembrane region" description="Helical" evidence="9">
    <location>
        <begin position="122"/>
        <end position="145"/>
    </location>
</feature>
<feature type="transmembrane region" description="Helical" evidence="9">
    <location>
        <begin position="376"/>
        <end position="400"/>
    </location>
</feature>
<dbReference type="Gene3D" id="1.20.1720.10">
    <property type="entry name" value="Multidrug resistance protein D"/>
    <property type="match status" value="1"/>
</dbReference>
<keyword evidence="6 9" id="KW-0472">Membrane</keyword>
<evidence type="ECO:0000313" key="11">
    <source>
        <dbReference type="EMBL" id="GHI68797.1"/>
    </source>
</evidence>
<keyword evidence="12" id="KW-1185">Reference proteome</keyword>
<evidence type="ECO:0000256" key="3">
    <source>
        <dbReference type="ARBA" id="ARBA00022475"/>
    </source>
</evidence>
<dbReference type="EMBL" id="BNEC01000003">
    <property type="protein sequence ID" value="GHI68797.1"/>
    <property type="molecule type" value="Genomic_DNA"/>
</dbReference>
<sequence>MSTVNSPEETRADHSPGPAPASERMTKRQTLILLLLLGAQFTLAVDFSIMNVAVPVIGRELDFATENLQWIATAFALSAAGFSLLFGRVADLIGPRKVFLAGLVLLTLSSLAGGLVDSAGPLLAARVAQGLATAMVTPAGLALLITSFPEGPLRDRALGLNGAMLSAGFTCGAILGGFLTDTLSWRWGFFINIPIGILLIVVTPLLLQGSRSHGGKLDIPGAVSVSAGLIALVYGISAAGQYGWGDPTTLISLAVGIVLLVVFGFVELNASEPLAPLRILGRRSVTWGNIGGAATFIGFTAMIFLLTLYLQEVLGYSAIATGLTFGVLGVGAFLGGVTAPRWIGALGSSRAVLVAGLLVQGITVGVLFFAGDARGWLYGVLGLAFLSSYAHVAAIVGFMVTATSGLPNEQQGLATGITTLTQQVSITIGIPIMSAIATAQIRSMSSEPVKAATLSGINLAILVNGLILIAVALLVALFLRNRRTAGRH</sequence>
<feature type="transmembrane region" description="Helical" evidence="9">
    <location>
        <begin position="457"/>
        <end position="479"/>
    </location>
</feature>
<dbReference type="Pfam" id="PF07690">
    <property type="entry name" value="MFS_1"/>
    <property type="match status" value="1"/>
</dbReference>
<keyword evidence="3" id="KW-1003">Cell membrane</keyword>
<dbReference type="PANTHER" id="PTHR42718">
    <property type="entry name" value="MAJOR FACILITATOR SUPERFAMILY MULTIDRUG TRANSPORTER MFSC"/>
    <property type="match status" value="1"/>
</dbReference>
<feature type="transmembrane region" description="Helical" evidence="9">
    <location>
        <begin position="250"/>
        <end position="270"/>
    </location>
</feature>
<evidence type="ECO:0000259" key="10">
    <source>
        <dbReference type="PROSITE" id="PS50850"/>
    </source>
</evidence>
<feature type="region of interest" description="Disordered" evidence="8">
    <location>
        <begin position="1"/>
        <end position="24"/>
    </location>
</feature>
<feature type="transmembrane region" description="Helical" evidence="9">
    <location>
        <begin position="98"/>
        <end position="116"/>
    </location>
</feature>
<dbReference type="InterPro" id="IPR020846">
    <property type="entry name" value="MFS_dom"/>
</dbReference>
<dbReference type="InterPro" id="IPR011701">
    <property type="entry name" value="MFS"/>
</dbReference>
<dbReference type="Proteomes" id="UP000613974">
    <property type="component" value="Unassembled WGS sequence"/>
</dbReference>
<feature type="transmembrane region" description="Helical" evidence="9">
    <location>
        <begin position="31"/>
        <end position="56"/>
    </location>
</feature>
<feature type="transmembrane region" description="Helical" evidence="9">
    <location>
        <begin position="185"/>
        <end position="207"/>
    </location>
</feature>
<evidence type="ECO:0000256" key="9">
    <source>
        <dbReference type="SAM" id="Phobius"/>
    </source>
</evidence>
<feature type="transmembrane region" description="Helical" evidence="9">
    <location>
        <begin position="351"/>
        <end position="370"/>
    </location>
</feature>
<evidence type="ECO:0000256" key="2">
    <source>
        <dbReference type="ARBA" id="ARBA00022448"/>
    </source>
</evidence>
<keyword evidence="7" id="KW-0046">Antibiotic resistance</keyword>
<feature type="transmembrane region" description="Helical" evidence="9">
    <location>
        <begin position="316"/>
        <end position="339"/>
    </location>
</feature>
<feature type="transmembrane region" description="Helical" evidence="9">
    <location>
        <begin position="68"/>
        <end position="86"/>
    </location>
</feature>
<evidence type="ECO:0000256" key="6">
    <source>
        <dbReference type="ARBA" id="ARBA00023136"/>
    </source>
</evidence>
<evidence type="ECO:0000313" key="12">
    <source>
        <dbReference type="Proteomes" id="UP000613974"/>
    </source>
</evidence>
<comment type="subcellular location">
    <subcellularLocation>
        <location evidence="1">Cell membrane</location>
        <topology evidence="1">Multi-pass membrane protein</topology>
    </subcellularLocation>
</comment>
<gene>
    <name evidence="11" type="ORF">Snoj_27150</name>
</gene>
<feature type="transmembrane region" description="Helical" evidence="9">
    <location>
        <begin position="157"/>
        <end position="179"/>
    </location>
</feature>
<keyword evidence="4 9" id="KW-0812">Transmembrane</keyword>
<protein>
    <submittedName>
        <fullName evidence="11">MFS transporter</fullName>
    </submittedName>
</protein>
<feature type="transmembrane region" description="Helical" evidence="9">
    <location>
        <begin position="219"/>
        <end position="244"/>
    </location>
</feature>
<dbReference type="CDD" id="cd17321">
    <property type="entry name" value="MFS_MMR_MDR_like"/>
    <property type="match status" value="1"/>
</dbReference>
<comment type="caution">
    <text evidence="11">The sequence shown here is derived from an EMBL/GenBank/DDBJ whole genome shotgun (WGS) entry which is preliminary data.</text>
</comment>
<dbReference type="PROSITE" id="PS50850">
    <property type="entry name" value="MFS"/>
    <property type="match status" value="1"/>
</dbReference>
<reference evidence="12" key="1">
    <citation type="submission" date="2023-07" db="EMBL/GenBank/DDBJ databases">
        <title>Whole genome shotgun sequence of Streptomyces nojiriensis NBRC 13794.</title>
        <authorList>
            <person name="Komaki H."/>
            <person name="Tamura T."/>
        </authorList>
    </citation>
    <scope>NUCLEOTIDE SEQUENCE [LARGE SCALE GENOMIC DNA]</scope>
    <source>
        <strain evidence="12">NBRC 13794</strain>
    </source>
</reference>
<organism evidence="11 12">
    <name type="scientific">Streptomyces nojiriensis</name>
    <dbReference type="NCBI Taxonomy" id="66374"/>
    <lineage>
        <taxon>Bacteria</taxon>
        <taxon>Bacillati</taxon>
        <taxon>Actinomycetota</taxon>
        <taxon>Actinomycetes</taxon>
        <taxon>Kitasatosporales</taxon>
        <taxon>Streptomycetaceae</taxon>
        <taxon>Streptomyces</taxon>
    </lineage>
</organism>
<feature type="transmembrane region" description="Helical" evidence="9">
    <location>
        <begin position="290"/>
        <end position="310"/>
    </location>
</feature>
<evidence type="ECO:0000256" key="5">
    <source>
        <dbReference type="ARBA" id="ARBA00022989"/>
    </source>
</evidence>
<feature type="domain" description="Major facilitator superfamily (MFS) profile" evidence="10">
    <location>
        <begin position="32"/>
        <end position="483"/>
    </location>
</feature>
<evidence type="ECO:0000256" key="4">
    <source>
        <dbReference type="ARBA" id="ARBA00022692"/>
    </source>
</evidence>
<evidence type="ECO:0000256" key="8">
    <source>
        <dbReference type="SAM" id="MobiDB-lite"/>
    </source>
</evidence>
<dbReference type="Gene3D" id="1.20.1250.20">
    <property type="entry name" value="MFS general substrate transporter like domains"/>
    <property type="match status" value="1"/>
</dbReference>
<evidence type="ECO:0000256" key="1">
    <source>
        <dbReference type="ARBA" id="ARBA00004651"/>
    </source>
</evidence>
<keyword evidence="5 9" id="KW-1133">Transmembrane helix</keyword>
<dbReference type="PANTHER" id="PTHR42718:SF46">
    <property type="entry name" value="BLR6921 PROTEIN"/>
    <property type="match status" value="1"/>
</dbReference>
<proteinExistence type="predicted"/>
<feature type="transmembrane region" description="Helical" evidence="9">
    <location>
        <begin position="412"/>
        <end position="437"/>
    </location>
</feature>
<evidence type="ECO:0000256" key="7">
    <source>
        <dbReference type="ARBA" id="ARBA00023251"/>
    </source>
</evidence>
<accession>A0ABQ3SL93</accession>
<keyword evidence="2" id="KW-0813">Transport</keyword>